<dbReference type="InterPro" id="IPR011249">
    <property type="entry name" value="Metalloenz_LuxS/M16"/>
</dbReference>
<evidence type="ECO:0000256" key="6">
    <source>
        <dbReference type="ARBA" id="ARBA00022833"/>
    </source>
</evidence>
<dbReference type="PROSITE" id="PS00143">
    <property type="entry name" value="INSULINASE"/>
    <property type="match status" value="1"/>
</dbReference>
<evidence type="ECO:0000256" key="3">
    <source>
        <dbReference type="ARBA" id="ARBA00022670"/>
    </source>
</evidence>
<proteinExistence type="inferred from homology"/>
<keyword evidence="4" id="KW-0479">Metal-binding</keyword>
<evidence type="ECO:0000313" key="11">
    <source>
        <dbReference type="EMBL" id="PSW07515.1"/>
    </source>
</evidence>
<dbReference type="PANTHER" id="PTHR43690">
    <property type="entry name" value="NARDILYSIN"/>
    <property type="match status" value="1"/>
</dbReference>
<accession>A0A2T3N5A9</accession>
<evidence type="ECO:0000256" key="7">
    <source>
        <dbReference type="ARBA" id="ARBA00023049"/>
    </source>
</evidence>
<evidence type="ECO:0000256" key="4">
    <source>
        <dbReference type="ARBA" id="ARBA00022723"/>
    </source>
</evidence>
<keyword evidence="3" id="KW-0645">Protease</keyword>
<evidence type="ECO:0000259" key="9">
    <source>
        <dbReference type="Pfam" id="PF00675"/>
    </source>
</evidence>
<protein>
    <recommendedName>
        <fullName evidence="13">Peptidase M16</fullName>
    </recommendedName>
</protein>
<evidence type="ECO:0000256" key="1">
    <source>
        <dbReference type="ARBA" id="ARBA00001947"/>
    </source>
</evidence>
<dbReference type="InterPro" id="IPR050626">
    <property type="entry name" value="Peptidase_M16"/>
</dbReference>
<dbReference type="Proteomes" id="UP000240904">
    <property type="component" value="Unassembled WGS sequence"/>
</dbReference>
<dbReference type="InterPro" id="IPR011765">
    <property type="entry name" value="Pept_M16_N"/>
</dbReference>
<dbReference type="Pfam" id="PF05193">
    <property type="entry name" value="Peptidase_M16_C"/>
    <property type="match status" value="2"/>
</dbReference>
<comment type="caution">
    <text evidence="11">The sequence shown here is derived from an EMBL/GenBank/DDBJ whole genome shotgun (WGS) entry which is preliminary data.</text>
</comment>
<dbReference type="GO" id="GO:0006508">
    <property type="term" value="P:proteolysis"/>
    <property type="evidence" value="ECO:0007669"/>
    <property type="project" value="UniProtKB-KW"/>
</dbReference>
<comment type="similarity">
    <text evidence="2 8">Belongs to the peptidase M16 family.</text>
</comment>
<gene>
    <name evidence="11" type="ORF">C9I89_02035</name>
</gene>
<feature type="domain" description="Peptidase M16 C-terminal" evidence="10">
    <location>
        <begin position="679"/>
        <end position="855"/>
    </location>
</feature>
<dbReference type="PROSITE" id="PS51257">
    <property type="entry name" value="PROKAR_LIPOPROTEIN"/>
    <property type="match status" value="1"/>
</dbReference>
<evidence type="ECO:0000256" key="2">
    <source>
        <dbReference type="ARBA" id="ARBA00007261"/>
    </source>
</evidence>
<dbReference type="RefSeq" id="WP_107281667.1">
    <property type="nucleotide sequence ID" value="NZ_PYMC01000001.1"/>
</dbReference>
<dbReference type="Gene3D" id="3.30.830.10">
    <property type="entry name" value="Metalloenzyme, LuxS/M16 peptidase-like"/>
    <property type="match status" value="4"/>
</dbReference>
<dbReference type="InterPro" id="IPR007863">
    <property type="entry name" value="Peptidase_M16_C"/>
</dbReference>
<keyword evidence="5" id="KW-0378">Hydrolase</keyword>
<keyword evidence="6" id="KW-0862">Zinc</keyword>
<sequence length="924" mass="103440">MRQGIISRIVVLLFLAIVLIGCSQTKLAEQKAIVPDPGWQQGVLANGMKYHFYSKAGEPVEIRFLIHAGSLQETEQQQGYAHFLEHMAFNGSQHFSENDVVALFEKTGVDWGNDLNAFTDYDSTVYKIALPDQTELQPALTWFRDIADGLSLKPDAIEAEKGVVLGEIRQSRPNEMPLDLQAYFALLANSEHSKRDVLGTKASIENIDAAELAAFYASWYQPDNAELVISGDFPAIQAEQLVSEMFTSWQQEPDAQQVVDFKVNPVGENPIALLAPQGQLASMSIVFDLGTRAFSDHADQQKIMNDNLLNILIEQRLRERILATNTPIHEVMAMPFDLLDRKQAVIDITFNASDRIQSQDFLAKELASLRDHGVGAVELSTALALFNSDLENIDGDWRQMTSGEIADVKVYALIDQVPVQAKEDYKTNLTAFIDSNELAQTNKALKKRLVKTTKTLFFGTEQQEQPFELERNSQAYNALFAVEGAPLLMAKTMTDFPVPSTLGVIDSIEQISPDTTQWQLGNGVEVWLKQMPAAEKQVYMYFSSLGGFSAVDPLLYPAADLTVNTFLRSGLGDFDAAQLNQYMTRNETMLEPFIDETQHGFYLQTRYDKVPLAFAALREAASHAEVNEVQFKHVQQQFASERDTWLASPGGRFNAEIYSHLYTPDSLRYIHDGKTYQAVTAEQVQQVYHQLFGENRGFKLVIVGNIKPEELVPLLTRYVANISMSKPDDYSHDVEFDNKPEDILLPISNESGMFYGVSFLAKGNAKTVDDVFAEDMMLRVFSQRATTLLREKYGLGYSPTAITITPDGSKVSQLMLEINADAGKLDQVRSAMTELINDLRSGITEEERDSAAKQMASDLKPMATNAPDTAWFMTRYLVHGYGLDAVNDPDKQIEQISRDDINHLIERLMGSKTTQLEHILMPKS</sequence>
<dbReference type="AlphaFoldDB" id="A0A2T3N5A9"/>
<keyword evidence="12" id="KW-1185">Reference proteome</keyword>
<dbReference type="PANTHER" id="PTHR43690:SF17">
    <property type="entry name" value="PROTEIN YHJJ"/>
    <property type="match status" value="1"/>
</dbReference>
<dbReference type="SUPFAM" id="SSF63411">
    <property type="entry name" value="LuxS/MPP-like metallohydrolase"/>
    <property type="match status" value="3"/>
</dbReference>
<comment type="cofactor">
    <cofactor evidence="1">
        <name>Zn(2+)</name>
        <dbReference type="ChEBI" id="CHEBI:29105"/>
    </cofactor>
</comment>
<keyword evidence="7" id="KW-0482">Metalloprotease</keyword>
<organism evidence="11 12">
    <name type="scientific">Photobacterium lipolyticum</name>
    <dbReference type="NCBI Taxonomy" id="266810"/>
    <lineage>
        <taxon>Bacteria</taxon>
        <taxon>Pseudomonadati</taxon>
        <taxon>Pseudomonadota</taxon>
        <taxon>Gammaproteobacteria</taxon>
        <taxon>Vibrionales</taxon>
        <taxon>Vibrionaceae</taxon>
        <taxon>Photobacterium</taxon>
    </lineage>
</organism>
<feature type="domain" description="Peptidase M16 C-terminal" evidence="10">
    <location>
        <begin position="206"/>
        <end position="383"/>
    </location>
</feature>
<dbReference type="EMBL" id="PYMC01000001">
    <property type="protein sequence ID" value="PSW07515.1"/>
    <property type="molecule type" value="Genomic_DNA"/>
</dbReference>
<evidence type="ECO:0000313" key="12">
    <source>
        <dbReference type="Proteomes" id="UP000240904"/>
    </source>
</evidence>
<dbReference type="InterPro" id="IPR001431">
    <property type="entry name" value="Pept_M16_Zn_BS"/>
</dbReference>
<evidence type="ECO:0000256" key="5">
    <source>
        <dbReference type="ARBA" id="ARBA00022801"/>
    </source>
</evidence>
<evidence type="ECO:0008006" key="13">
    <source>
        <dbReference type="Google" id="ProtNLM"/>
    </source>
</evidence>
<reference evidence="11 12" key="1">
    <citation type="submission" date="2018-03" db="EMBL/GenBank/DDBJ databases">
        <title>Whole genome sequencing of Histamine producing bacteria.</title>
        <authorList>
            <person name="Butler K."/>
        </authorList>
    </citation>
    <scope>NUCLEOTIDE SEQUENCE [LARGE SCALE GENOMIC DNA]</scope>
    <source>
        <strain evidence="11 12">DSM 16190</strain>
    </source>
</reference>
<feature type="domain" description="Peptidase M16 N-terminal" evidence="9">
    <location>
        <begin position="60"/>
        <end position="172"/>
    </location>
</feature>
<dbReference type="GO" id="GO:0046872">
    <property type="term" value="F:metal ion binding"/>
    <property type="evidence" value="ECO:0007669"/>
    <property type="project" value="UniProtKB-KW"/>
</dbReference>
<evidence type="ECO:0000256" key="8">
    <source>
        <dbReference type="RuleBase" id="RU004447"/>
    </source>
</evidence>
<dbReference type="OrthoDB" id="9811314at2"/>
<evidence type="ECO:0000259" key="10">
    <source>
        <dbReference type="Pfam" id="PF05193"/>
    </source>
</evidence>
<dbReference type="GO" id="GO:0004222">
    <property type="term" value="F:metalloendopeptidase activity"/>
    <property type="evidence" value="ECO:0007669"/>
    <property type="project" value="InterPro"/>
</dbReference>
<name>A0A2T3N5A9_9GAMM</name>
<dbReference type="Pfam" id="PF00675">
    <property type="entry name" value="Peptidase_M16"/>
    <property type="match status" value="1"/>
</dbReference>